<proteinExistence type="predicted"/>
<evidence type="ECO:0000256" key="1">
    <source>
        <dbReference type="SAM" id="MobiDB-lite"/>
    </source>
</evidence>
<dbReference type="RefSeq" id="WP_194449748.1">
    <property type="nucleotide sequence ID" value="NZ_CP063849.1"/>
</dbReference>
<gene>
    <name evidence="3" type="ORF">IRI77_36015</name>
</gene>
<feature type="transmembrane region" description="Helical" evidence="2">
    <location>
        <begin position="33"/>
        <end position="53"/>
    </location>
</feature>
<keyword evidence="2" id="KW-0812">Transmembrane</keyword>
<accession>A0A7S7NQR7</accession>
<dbReference type="EMBL" id="CP063849">
    <property type="protein sequence ID" value="QOY88085.1"/>
    <property type="molecule type" value="Genomic_DNA"/>
</dbReference>
<evidence type="ECO:0000313" key="3">
    <source>
        <dbReference type="EMBL" id="QOY88085.1"/>
    </source>
</evidence>
<reference evidence="3 4" key="1">
    <citation type="submission" date="2020-10" db="EMBL/GenBank/DDBJ databases">
        <title>Complete genome sequence of Paludibaculum fermentans P105T, a facultatively anaerobic acidobacterium capable of dissimilatory Fe(III) reduction.</title>
        <authorList>
            <person name="Dedysh S.N."/>
            <person name="Beletsky A.V."/>
            <person name="Kulichevskaya I.S."/>
            <person name="Mardanov A.V."/>
            <person name="Ravin N.V."/>
        </authorList>
    </citation>
    <scope>NUCLEOTIDE SEQUENCE [LARGE SCALE GENOMIC DNA]</scope>
    <source>
        <strain evidence="3 4">P105</strain>
    </source>
</reference>
<keyword evidence="4" id="KW-1185">Reference proteome</keyword>
<sequence length="78" mass="8673">MELPTDQESRAIERLIAEIDQLDAYRDRVGRRVILAFVCTFAIALSLLVYIALFGAPARSSLRHPGPRVPGVLKDAPR</sequence>
<evidence type="ECO:0000256" key="2">
    <source>
        <dbReference type="SAM" id="Phobius"/>
    </source>
</evidence>
<feature type="region of interest" description="Disordered" evidence="1">
    <location>
        <begin position="59"/>
        <end position="78"/>
    </location>
</feature>
<evidence type="ECO:0000313" key="4">
    <source>
        <dbReference type="Proteomes" id="UP000593892"/>
    </source>
</evidence>
<dbReference type="AlphaFoldDB" id="A0A7S7NQR7"/>
<organism evidence="3 4">
    <name type="scientific">Paludibaculum fermentans</name>
    <dbReference type="NCBI Taxonomy" id="1473598"/>
    <lineage>
        <taxon>Bacteria</taxon>
        <taxon>Pseudomonadati</taxon>
        <taxon>Acidobacteriota</taxon>
        <taxon>Terriglobia</taxon>
        <taxon>Bryobacterales</taxon>
        <taxon>Bryobacteraceae</taxon>
        <taxon>Paludibaculum</taxon>
    </lineage>
</organism>
<protein>
    <submittedName>
        <fullName evidence="3">Uncharacterized protein</fullName>
    </submittedName>
</protein>
<dbReference type="Proteomes" id="UP000593892">
    <property type="component" value="Chromosome"/>
</dbReference>
<name>A0A7S7NQR7_PALFE</name>
<keyword evidence="2" id="KW-0472">Membrane</keyword>
<keyword evidence="2" id="KW-1133">Transmembrane helix</keyword>
<dbReference type="KEGG" id="pfer:IRI77_36015"/>